<dbReference type="PANTHER" id="PTHR21621:SF2">
    <property type="entry name" value="COENZYME GAMMA-F420-2:ALPHA-L-GLUTAMATE LIGASE"/>
    <property type="match status" value="1"/>
</dbReference>
<evidence type="ECO:0000256" key="5">
    <source>
        <dbReference type="ARBA" id="ARBA00022723"/>
    </source>
</evidence>
<dbReference type="FunFam" id="3.30.470.20:FF:000058">
    <property type="entry name" value="Alpha-aminoadipate--LysW ligase LysX protein"/>
    <property type="match status" value="1"/>
</dbReference>
<comment type="cofactor">
    <cofactor evidence="1">
        <name>Mg(2+)</name>
        <dbReference type="ChEBI" id="CHEBI:18420"/>
    </cofactor>
</comment>
<dbReference type="InterPro" id="IPR016185">
    <property type="entry name" value="PreATP-grasp_dom_sf"/>
</dbReference>
<dbReference type="Gene3D" id="3.40.50.20">
    <property type="match status" value="1"/>
</dbReference>
<keyword evidence="5" id="KW-0479">Metal-binding</keyword>
<keyword evidence="7 10" id="KW-0067">ATP-binding</keyword>
<reference evidence="12 13" key="1">
    <citation type="submission" date="2017-04" db="EMBL/GenBank/DDBJ databases">
        <title>Novel microbial lineages endemic to geothermal iron-oxide mats fill important gaps in the evolutionary history of Archaea.</title>
        <authorList>
            <person name="Jay Z.J."/>
            <person name="Beam J.P."/>
            <person name="Dlakic M."/>
            <person name="Rusch D.B."/>
            <person name="Kozubal M.A."/>
            <person name="Inskeep W.P."/>
        </authorList>
    </citation>
    <scope>NUCLEOTIDE SEQUENCE [LARGE SCALE GENOMIC DNA]</scope>
    <source>
        <strain evidence="12">OSP_D</strain>
    </source>
</reference>
<dbReference type="GO" id="GO:0005737">
    <property type="term" value="C:cytoplasm"/>
    <property type="evidence" value="ECO:0007669"/>
    <property type="project" value="TreeGrafter"/>
</dbReference>
<gene>
    <name evidence="12" type="ORF">B9Q03_05355</name>
</gene>
<comment type="caution">
    <text evidence="12">The sequence shown here is derived from an EMBL/GenBank/DDBJ whole genome shotgun (WGS) entry which is preliminary data.</text>
</comment>
<dbReference type="Pfam" id="PF08443">
    <property type="entry name" value="RimK"/>
    <property type="match status" value="1"/>
</dbReference>
<evidence type="ECO:0000256" key="9">
    <source>
        <dbReference type="ARBA" id="ARBA00029440"/>
    </source>
</evidence>
<dbReference type="GO" id="GO:0046872">
    <property type="term" value="F:metal ion binding"/>
    <property type="evidence" value="ECO:0007669"/>
    <property type="project" value="UniProtKB-KW"/>
</dbReference>
<dbReference type="NCBIfam" id="TIGR00768">
    <property type="entry name" value="rimK_fam"/>
    <property type="match status" value="1"/>
</dbReference>
<dbReference type="InterPro" id="IPR004666">
    <property type="entry name" value="Rp_bS6_RimK/Lys_biosynth_LsyX"/>
</dbReference>
<dbReference type="PANTHER" id="PTHR21621">
    <property type="entry name" value="RIBOSOMAL PROTEIN S6 MODIFICATION PROTEIN"/>
    <property type="match status" value="1"/>
</dbReference>
<name>A0A2R6AX91_9ARCH</name>
<dbReference type="Gene3D" id="3.30.1490.20">
    <property type="entry name" value="ATP-grasp fold, A domain"/>
    <property type="match status" value="1"/>
</dbReference>
<keyword evidence="8" id="KW-0460">Magnesium</keyword>
<dbReference type="AlphaFoldDB" id="A0A2R6AX91"/>
<dbReference type="InterPro" id="IPR054562">
    <property type="entry name" value="LysX/ArgX_preATP_grasp"/>
</dbReference>
<dbReference type="InterPro" id="IPR013651">
    <property type="entry name" value="ATP-grasp_RimK-type"/>
</dbReference>
<dbReference type="SUPFAM" id="SSF52440">
    <property type="entry name" value="PreATP-grasp domain"/>
    <property type="match status" value="1"/>
</dbReference>
<organism evidence="12 13">
    <name type="scientific">Candidatus Marsarchaeota G2 archaeon OSP_D</name>
    <dbReference type="NCBI Taxonomy" id="1978157"/>
    <lineage>
        <taxon>Archaea</taxon>
        <taxon>Candidatus Marsarchaeota</taxon>
        <taxon>Candidatus Marsarchaeota group 2</taxon>
    </lineage>
</organism>
<evidence type="ECO:0000256" key="2">
    <source>
        <dbReference type="ARBA" id="ARBA00006239"/>
    </source>
</evidence>
<dbReference type="SUPFAM" id="SSF56059">
    <property type="entry name" value="Glutathione synthetase ATP-binding domain-like"/>
    <property type="match status" value="1"/>
</dbReference>
<evidence type="ECO:0000259" key="11">
    <source>
        <dbReference type="PROSITE" id="PS50975"/>
    </source>
</evidence>
<proteinExistence type="inferred from homology"/>
<evidence type="ECO:0000256" key="3">
    <source>
        <dbReference type="ARBA" id="ARBA00022598"/>
    </source>
</evidence>
<comment type="similarity">
    <text evidence="2">Belongs to the RimK family. LysX subfamily.</text>
</comment>
<dbReference type="Pfam" id="PF22626">
    <property type="entry name" value="LysX_preATP_grasp"/>
    <property type="match status" value="1"/>
</dbReference>
<keyword evidence="6 10" id="KW-0547">Nucleotide-binding</keyword>
<dbReference type="GO" id="GO:0043774">
    <property type="term" value="F:coenzyme F420-2 alpha-glutamyl ligase activity"/>
    <property type="evidence" value="ECO:0007669"/>
    <property type="project" value="TreeGrafter"/>
</dbReference>
<dbReference type="InterPro" id="IPR011870">
    <property type="entry name" value="LysX_arch"/>
</dbReference>
<keyword evidence="4" id="KW-0028">Amino-acid biosynthesis</keyword>
<evidence type="ECO:0000256" key="10">
    <source>
        <dbReference type="PROSITE-ProRule" id="PRU00409"/>
    </source>
</evidence>
<accession>A0A2R6AX91</accession>
<comment type="pathway">
    <text evidence="9">Amino-acid biosynthesis.</text>
</comment>
<dbReference type="GO" id="GO:0009085">
    <property type="term" value="P:lysine biosynthetic process"/>
    <property type="evidence" value="ECO:0007669"/>
    <property type="project" value="InterPro"/>
</dbReference>
<protein>
    <submittedName>
        <fullName evidence="12">Lysine biosynthesis protein LysX</fullName>
    </submittedName>
</protein>
<evidence type="ECO:0000256" key="1">
    <source>
        <dbReference type="ARBA" id="ARBA00001946"/>
    </source>
</evidence>
<evidence type="ECO:0000256" key="6">
    <source>
        <dbReference type="ARBA" id="ARBA00022741"/>
    </source>
</evidence>
<dbReference type="PROSITE" id="PS50975">
    <property type="entry name" value="ATP_GRASP"/>
    <property type="match status" value="1"/>
</dbReference>
<dbReference type="Proteomes" id="UP000240322">
    <property type="component" value="Unassembled WGS sequence"/>
</dbReference>
<dbReference type="NCBIfam" id="TIGR02144">
    <property type="entry name" value="LysX_arch"/>
    <property type="match status" value="1"/>
</dbReference>
<keyword evidence="3" id="KW-0436">Ligase</keyword>
<dbReference type="Gene3D" id="3.30.470.20">
    <property type="entry name" value="ATP-grasp fold, B domain"/>
    <property type="match status" value="1"/>
</dbReference>
<dbReference type="FunFam" id="3.30.1490.20:FF:000025">
    <property type="entry name" value="Alpha-aminoadipate--LysW ligase LysX protein"/>
    <property type="match status" value="1"/>
</dbReference>
<evidence type="ECO:0000256" key="8">
    <source>
        <dbReference type="ARBA" id="ARBA00022842"/>
    </source>
</evidence>
<dbReference type="EMBL" id="NEXE01000038">
    <property type="protein sequence ID" value="PSN91005.1"/>
    <property type="molecule type" value="Genomic_DNA"/>
</dbReference>
<evidence type="ECO:0000256" key="7">
    <source>
        <dbReference type="ARBA" id="ARBA00022840"/>
    </source>
</evidence>
<dbReference type="GO" id="GO:0005524">
    <property type="term" value="F:ATP binding"/>
    <property type="evidence" value="ECO:0007669"/>
    <property type="project" value="UniProtKB-UniRule"/>
</dbReference>
<evidence type="ECO:0000256" key="4">
    <source>
        <dbReference type="ARBA" id="ARBA00022605"/>
    </source>
</evidence>
<dbReference type="InterPro" id="IPR011761">
    <property type="entry name" value="ATP-grasp"/>
</dbReference>
<sequence length="284" mass="31348">MKLSIVYDRLRWEEKSLLEEARKMGVQVELVDAKSLVFDSREHGFNTELGDMVYIRCISHFRAQMLSATLESIGVPCVNSHSVLERCSNKMLTTLALERGGIPTPRTLMALSAEGVPQAALSLGYPVVLKPLVGSWGRLVSLAKDRETLNALVEHREELSNPLDHIYYLQEYVRRPPRDIRAVVVGDEVAAAVYRVSADGEWRTNVARGASTEAFEPAGELRELLVKAADAVGGGVLGVDAMESSEGYLVHEVNGTVEFRGAQSAVQTSIPRKIVEYLVREVKK</sequence>
<evidence type="ECO:0000313" key="13">
    <source>
        <dbReference type="Proteomes" id="UP000240322"/>
    </source>
</evidence>
<feature type="domain" description="ATP-grasp" evidence="11">
    <location>
        <begin position="94"/>
        <end position="283"/>
    </location>
</feature>
<dbReference type="InterPro" id="IPR013815">
    <property type="entry name" value="ATP_grasp_subdomain_1"/>
</dbReference>
<evidence type="ECO:0000313" key="12">
    <source>
        <dbReference type="EMBL" id="PSN91005.1"/>
    </source>
</evidence>